<dbReference type="EMBL" id="CAJNOO010001512">
    <property type="protein sequence ID" value="CAF1164236.1"/>
    <property type="molecule type" value="Genomic_DNA"/>
</dbReference>
<feature type="region of interest" description="Disordered" evidence="1">
    <location>
        <begin position="112"/>
        <end position="184"/>
    </location>
</feature>
<dbReference type="Proteomes" id="UP000663823">
    <property type="component" value="Unassembled WGS sequence"/>
</dbReference>
<sequence length="253" mass="28862">MSVFENNHHETNTNTKIDHNIMEQTTSEMKWNKPAYLSLNEHGQYILPFSRRVLEIDSSWLIKQKQQQHQHQQQQLQSFTMKDQPLRTHVEIEIDDDIQYITSIQSLSTSLTRPSSSASITTSQTSLIPSVPRTTTISSRPSTSNRSLTTTTTTNSIINVEPRCENNTSQQSKKKKKNIEMTEDQVVPQADANTTNLAVVIENKLDDYYSSASNAPIFRYRNNNINNNNGSVNRERISTNAPEPDIHLIDDDN</sequence>
<gene>
    <name evidence="4" type="ORF">FNK824_LOCUS7568</name>
    <name evidence="5" type="ORF">OTI717_LOCUS12851</name>
    <name evidence="2" type="ORF">RFH988_LOCUS22606</name>
    <name evidence="3" type="ORF">SEV965_LOCUS19610</name>
</gene>
<feature type="compositionally biased region" description="Low complexity" evidence="1">
    <location>
        <begin position="112"/>
        <end position="159"/>
    </location>
</feature>
<organism evidence="3 6">
    <name type="scientific">Rotaria sordida</name>
    <dbReference type="NCBI Taxonomy" id="392033"/>
    <lineage>
        <taxon>Eukaryota</taxon>
        <taxon>Metazoa</taxon>
        <taxon>Spiralia</taxon>
        <taxon>Gnathifera</taxon>
        <taxon>Rotifera</taxon>
        <taxon>Eurotatoria</taxon>
        <taxon>Bdelloidea</taxon>
        <taxon>Philodinida</taxon>
        <taxon>Philodinidae</taxon>
        <taxon>Rotaria</taxon>
    </lineage>
</organism>
<evidence type="ECO:0000313" key="6">
    <source>
        <dbReference type="Proteomes" id="UP000663889"/>
    </source>
</evidence>
<dbReference type="EMBL" id="CAJNOU010001231">
    <property type="protein sequence ID" value="CAF1172808.1"/>
    <property type="molecule type" value="Genomic_DNA"/>
</dbReference>
<accession>A0A814UAZ6</accession>
<reference evidence="3" key="1">
    <citation type="submission" date="2021-02" db="EMBL/GenBank/DDBJ databases">
        <authorList>
            <person name="Nowell W R."/>
        </authorList>
    </citation>
    <scope>NUCLEOTIDE SEQUENCE</scope>
</reference>
<dbReference type="EMBL" id="CAJOAX010001323">
    <property type="protein sequence ID" value="CAF3705889.1"/>
    <property type="molecule type" value="Genomic_DNA"/>
</dbReference>
<evidence type="ECO:0000313" key="2">
    <source>
        <dbReference type="EMBL" id="CAF1164236.1"/>
    </source>
</evidence>
<protein>
    <submittedName>
        <fullName evidence="3">Uncharacterized protein</fullName>
    </submittedName>
</protein>
<dbReference type="OrthoDB" id="10060091at2759"/>
<comment type="caution">
    <text evidence="3">The sequence shown here is derived from an EMBL/GenBank/DDBJ whole genome shotgun (WGS) entry which is preliminary data.</text>
</comment>
<name>A0A814UAZ6_9BILA</name>
<evidence type="ECO:0000313" key="4">
    <source>
        <dbReference type="EMBL" id="CAF3676692.1"/>
    </source>
</evidence>
<evidence type="ECO:0000313" key="3">
    <source>
        <dbReference type="EMBL" id="CAF1172808.1"/>
    </source>
</evidence>
<dbReference type="EMBL" id="CAJOBE010000707">
    <property type="protein sequence ID" value="CAF3676692.1"/>
    <property type="molecule type" value="Genomic_DNA"/>
</dbReference>
<proteinExistence type="predicted"/>
<dbReference type="Proteomes" id="UP000663882">
    <property type="component" value="Unassembled WGS sequence"/>
</dbReference>
<dbReference type="Proteomes" id="UP000663874">
    <property type="component" value="Unassembled WGS sequence"/>
</dbReference>
<dbReference type="AlphaFoldDB" id="A0A814UAZ6"/>
<evidence type="ECO:0000313" key="5">
    <source>
        <dbReference type="EMBL" id="CAF3705889.1"/>
    </source>
</evidence>
<dbReference type="Proteomes" id="UP000663889">
    <property type="component" value="Unassembled WGS sequence"/>
</dbReference>
<evidence type="ECO:0000256" key="1">
    <source>
        <dbReference type="SAM" id="MobiDB-lite"/>
    </source>
</evidence>